<dbReference type="EMBL" id="JACHJR010000001">
    <property type="protein sequence ID" value="MBB4951457.1"/>
    <property type="molecule type" value="Genomic_DNA"/>
</dbReference>
<dbReference type="Proteomes" id="UP000573327">
    <property type="component" value="Unassembled WGS sequence"/>
</dbReference>
<comment type="caution">
    <text evidence="1">The sequence shown here is derived from an EMBL/GenBank/DDBJ whole genome shotgun (WGS) entry which is preliminary data.</text>
</comment>
<proteinExistence type="predicted"/>
<evidence type="ECO:0000313" key="1">
    <source>
        <dbReference type="EMBL" id="MBB4951457.1"/>
    </source>
</evidence>
<dbReference type="InterPro" id="IPR034660">
    <property type="entry name" value="DinB/YfiT-like"/>
</dbReference>
<protein>
    <submittedName>
        <fullName evidence="1">Uncharacterized protein (TIGR03083 family)</fullName>
    </submittedName>
</protein>
<name>A0A7W7SJV2_9ACTN</name>
<dbReference type="RefSeq" id="WP_184923418.1">
    <property type="nucleotide sequence ID" value="NZ_JACHJR010000001.1"/>
</dbReference>
<keyword evidence="2" id="KW-1185">Reference proteome</keyword>
<dbReference type="SUPFAM" id="SSF109854">
    <property type="entry name" value="DinB/YfiT-like putative metalloenzymes"/>
    <property type="match status" value="1"/>
</dbReference>
<evidence type="ECO:0000313" key="2">
    <source>
        <dbReference type="Proteomes" id="UP000573327"/>
    </source>
</evidence>
<dbReference type="InterPro" id="IPR017517">
    <property type="entry name" value="Maleyloyr_isom"/>
</dbReference>
<organism evidence="1 2">
    <name type="scientific">Kitasatospora gansuensis</name>
    <dbReference type="NCBI Taxonomy" id="258050"/>
    <lineage>
        <taxon>Bacteria</taxon>
        <taxon>Bacillati</taxon>
        <taxon>Actinomycetota</taxon>
        <taxon>Actinomycetes</taxon>
        <taxon>Kitasatosporales</taxon>
        <taxon>Streptomycetaceae</taxon>
        <taxon>Kitasatospora</taxon>
    </lineage>
</organism>
<dbReference type="Gene3D" id="1.20.120.450">
    <property type="entry name" value="dinb family like domain"/>
    <property type="match status" value="1"/>
</dbReference>
<sequence>MTAAGAAPGGWERLPPRLGYDRVRENVTRLVSGRPELAEVAIPACHGWTVRDLVAHLVDVCRQVTEGIQVLPLRDPDPDNEAGVAELLERWAELVELLPPLTEGLYGHIMTMDALTHELDLRRALGEPVPVDHPAYPASLDLLALGMGLTVAELGLPALRVRSDGQEWLVGPGEPGVTVSGHHHDVFRSLSGRRTLDQIAALSWSGPAARWLPAFTWWPFRPPAEPTEQAVRER</sequence>
<reference evidence="1 2" key="1">
    <citation type="submission" date="2020-08" db="EMBL/GenBank/DDBJ databases">
        <title>Sequencing the genomes of 1000 actinobacteria strains.</title>
        <authorList>
            <person name="Klenk H.-P."/>
        </authorList>
    </citation>
    <scope>NUCLEOTIDE SEQUENCE [LARGE SCALE GENOMIC DNA]</scope>
    <source>
        <strain evidence="1 2">DSM 44786</strain>
    </source>
</reference>
<gene>
    <name evidence="1" type="ORF">F4556_006992</name>
</gene>
<dbReference type="NCBIfam" id="TIGR03083">
    <property type="entry name" value="maleylpyruvate isomerase family mycothiol-dependent enzyme"/>
    <property type="match status" value="1"/>
</dbReference>
<dbReference type="AlphaFoldDB" id="A0A7W7SJV2"/>
<accession>A0A7W7SJV2</accession>